<evidence type="ECO:0000313" key="2">
    <source>
        <dbReference type="Proteomes" id="UP001420932"/>
    </source>
</evidence>
<sequence length="74" mass="9321">MNNAFNCFPTWMVKYLNICTKRIRLHRMYFSFYFFYSLTFPLKHKKLCHWKKWLPVCTFHLHLNFDDKPNKKLE</sequence>
<keyword evidence="2" id="KW-1185">Reference proteome</keyword>
<evidence type="ECO:0000313" key="1">
    <source>
        <dbReference type="EMBL" id="KAK9098502.1"/>
    </source>
</evidence>
<protein>
    <submittedName>
        <fullName evidence="1">Uncharacterized protein</fullName>
    </submittedName>
</protein>
<dbReference type="AlphaFoldDB" id="A0AAP0HUY6"/>
<reference evidence="1 2" key="1">
    <citation type="submission" date="2024-01" db="EMBL/GenBank/DDBJ databases">
        <title>Genome assemblies of Stephania.</title>
        <authorList>
            <person name="Yang L."/>
        </authorList>
    </citation>
    <scope>NUCLEOTIDE SEQUENCE [LARGE SCALE GENOMIC DNA]</scope>
    <source>
        <strain evidence="1">YNDBR</strain>
        <tissue evidence="1">Leaf</tissue>
    </source>
</reference>
<dbReference type="Proteomes" id="UP001420932">
    <property type="component" value="Unassembled WGS sequence"/>
</dbReference>
<dbReference type="EMBL" id="JBBNAF010000011">
    <property type="protein sequence ID" value="KAK9098502.1"/>
    <property type="molecule type" value="Genomic_DNA"/>
</dbReference>
<proteinExistence type="predicted"/>
<comment type="caution">
    <text evidence="1">The sequence shown here is derived from an EMBL/GenBank/DDBJ whole genome shotgun (WGS) entry which is preliminary data.</text>
</comment>
<organism evidence="1 2">
    <name type="scientific">Stephania yunnanensis</name>
    <dbReference type="NCBI Taxonomy" id="152371"/>
    <lineage>
        <taxon>Eukaryota</taxon>
        <taxon>Viridiplantae</taxon>
        <taxon>Streptophyta</taxon>
        <taxon>Embryophyta</taxon>
        <taxon>Tracheophyta</taxon>
        <taxon>Spermatophyta</taxon>
        <taxon>Magnoliopsida</taxon>
        <taxon>Ranunculales</taxon>
        <taxon>Menispermaceae</taxon>
        <taxon>Menispermoideae</taxon>
        <taxon>Cissampelideae</taxon>
        <taxon>Stephania</taxon>
    </lineage>
</organism>
<accession>A0AAP0HUY6</accession>
<gene>
    <name evidence="1" type="ORF">Syun_025547</name>
</gene>
<name>A0AAP0HUY6_9MAGN</name>